<dbReference type="SUPFAM" id="SSF81901">
    <property type="entry name" value="HCP-like"/>
    <property type="match status" value="1"/>
</dbReference>
<dbReference type="InterPro" id="IPR051681">
    <property type="entry name" value="Ser/Thr_Kinases-Pseudokinases"/>
</dbReference>
<dbReference type="Proteomes" id="UP000232688">
    <property type="component" value="Unassembled WGS sequence"/>
</dbReference>
<dbReference type="AlphaFoldDB" id="A0A2I1ETJ1"/>
<dbReference type="PROSITE" id="PS50011">
    <property type="entry name" value="PROTEIN_KINASE_DOM"/>
    <property type="match status" value="1"/>
</dbReference>
<evidence type="ECO:0000313" key="1">
    <source>
        <dbReference type="EMBL" id="PKC56780.1"/>
    </source>
</evidence>
<dbReference type="SMART" id="SM00671">
    <property type="entry name" value="SEL1"/>
    <property type="match status" value="5"/>
</dbReference>
<dbReference type="OrthoDB" id="3256376at2759"/>
<dbReference type="InterPro" id="IPR011990">
    <property type="entry name" value="TPR-like_helical_dom_sf"/>
</dbReference>
<dbReference type="EMBL" id="LLXH01002028">
    <property type="protein sequence ID" value="PKC56780.1"/>
    <property type="molecule type" value="Genomic_DNA"/>
</dbReference>
<dbReference type="GO" id="GO:0005524">
    <property type="term" value="F:ATP binding"/>
    <property type="evidence" value="ECO:0007669"/>
    <property type="project" value="InterPro"/>
</dbReference>
<dbReference type="InterPro" id="IPR000719">
    <property type="entry name" value="Prot_kinase_dom"/>
</dbReference>
<reference evidence="1 2" key="2">
    <citation type="submission" date="2017-10" db="EMBL/GenBank/DDBJ databases">
        <title>Genome analyses suggest a sexual origin of heterokaryosis in a supposedly ancient asexual fungus.</title>
        <authorList>
            <person name="Corradi N."/>
            <person name="Sedzielewska K."/>
            <person name="Noel J."/>
            <person name="Charron P."/>
            <person name="Farinelli L."/>
            <person name="Marton T."/>
            <person name="Kruger M."/>
            <person name="Pelin A."/>
            <person name="Brachmann A."/>
            <person name="Corradi N."/>
        </authorList>
    </citation>
    <scope>NUCLEOTIDE SEQUENCE [LARGE SCALE GENOMIC DNA]</scope>
    <source>
        <strain evidence="1 2">A1</strain>
    </source>
</reference>
<accession>A0A2I1ETJ1</accession>
<dbReference type="PRINTS" id="PR00109">
    <property type="entry name" value="TYRKINASE"/>
</dbReference>
<dbReference type="VEuPathDB" id="FungiDB:RhiirFUN_000831"/>
<keyword evidence="1" id="KW-0418">Kinase</keyword>
<dbReference type="VEuPathDB" id="FungiDB:FUN_009991"/>
<dbReference type="Gene3D" id="1.25.40.10">
    <property type="entry name" value="Tetratricopeptide repeat domain"/>
    <property type="match status" value="2"/>
</dbReference>
<dbReference type="VEuPathDB" id="FungiDB:RhiirFUN_021812"/>
<dbReference type="PANTHER" id="PTHR44329:SF289">
    <property type="entry name" value="SERINE_THREONINE-PROTEIN KINASE VIK"/>
    <property type="match status" value="1"/>
</dbReference>
<protein>
    <submittedName>
        <fullName evidence="1">Kinase-like protein</fullName>
    </submittedName>
</protein>
<dbReference type="Gene3D" id="1.10.510.10">
    <property type="entry name" value="Transferase(Phosphotransferase) domain 1"/>
    <property type="match status" value="1"/>
</dbReference>
<comment type="caution">
    <text evidence="1">The sequence shown here is derived from an EMBL/GenBank/DDBJ whole genome shotgun (WGS) entry which is preliminary data.</text>
</comment>
<dbReference type="InterPro" id="IPR006597">
    <property type="entry name" value="Sel1-like"/>
</dbReference>
<dbReference type="VEuPathDB" id="FungiDB:FUN_009990"/>
<dbReference type="SUPFAM" id="SSF56112">
    <property type="entry name" value="Protein kinase-like (PK-like)"/>
    <property type="match status" value="1"/>
</dbReference>
<evidence type="ECO:0000313" key="2">
    <source>
        <dbReference type="Proteomes" id="UP000232688"/>
    </source>
</evidence>
<dbReference type="InterPro" id="IPR011009">
    <property type="entry name" value="Kinase-like_dom_sf"/>
</dbReference>
<dbReference type="Pfam" id="PF08238">
    <property type="entry name" value="Sel1"/>
    <property type="match status" value="5"/>
</dbReference>
<name>A0A2I1ETJ1_9GLOM</name>
<proteinExistence type="predicted"/>
<dbReference type="PANTHER" id="PTHR44329">
    <property type="entry name" value="SERINE/THREONINE-PROTEIN KINASE TNNI3K-RELATED"/>
    <property type="match status" value="1"/>
</dbReference>
<dbReference type="Pfam" id="PF07714">
    <property type="entry name" value="PK_Tyr_Ser-Thr"/>
    <property type="match status" value="1"/>
</dbReference>
<dbReference type="GO" id="GO:0004674">
    <property type="term" value="F:protein serine/threonine kinase activity"/>
    <property type="evidence" value="ECO:0007669"/>
    <property type="project" value="TreeGrafter"/>
</dbReference>
<reference evidence="1 2" key="1">
    <citation type="submission" date="2017-10" db="EMBL/GenBank/DDBJ databases">
        <title>Extensive intraspecific genome diversity in a model arbuscular mycorrhizal fungus.</title>
        <authorList>
            <person name="Chen E.C.H."/>
            <person name="Morin E."/>
            <person name="Baudet D."/>
            <person name="Noel J."/>
            <person name="Ndikumana S."/>
            <person name="Charron P."/>
            <person name="St-Onge C."/>
            <person name="Giorgi J."/>
            <person name="Grigoriev I.V."/>
            <person name="Roux C."/>
            <person name="Martin F.M."/>
            <person name="Corradi N."/>
        </authorList>
    </citation>
    <scope>NUCLEOTIDE SEQUENCE [LARGE SCALE GENOMIC DNA]</scope>
    <source>
        <strain evidence="1 2">A1</strain>
    </source>
</reference>
<dbReference type="InterPro" id="IPR001245">
    <property type="entry name" value="Ser-Thr/Tyr_kinase_cat_dom"/>
</dbReference>
<organism evidence="1 2">
    <name type="scientific">Rhizophagus irregularis</name>
    <dbReference type="NCBI Taxonomy" id="588596"/>
    <lineage>
        <taxon>Eukaryota</taxon>
        <taxon>Fungi</taxon>
        <taxon>Fungi incertae sedis</taxon>
        <taxon>Mucoromycota</taxon>
        <taxon>Glomeromycotina</taxon>
        <taxon>Glomeromycetes</taxon>
        <taxon>Glomerales</taxon>
        <taxon>Glomeraceae</taxon>
        <taxon>Rhizophagus</taxon>
    </lineage>
</organism>
<dbReference type="VEuPathDB" id="FungiDB:RhiirA1_473508"/>
<keyword evidence="1" id="KW-0808">Transferase</keyword>
<sequence>MSYNTETNEWVNWVEEAISKKRIVHYEYEYFRNIKEIGTSDLGKVYRANWKNNFQFFGLKSLSNINDNAIKEIINELELYRKIDSHENIINFYGITIADQENQFGKIQNYLLVMDYIEGETLEEYLKENFHNLTWRKKSDLAYQLARVVSYLHHKGITHRDLNSGNIIVYQNTVKIADFGLSKRIKEATSKKKIDLFGVIPYIDPKRFDKQLYPLDEKKSDVYSVGVLLWEISSGKPPFYVEGQPYNNNLAVKILQGYREPIVPDTPADYVKLYTECWDGEPDNRPSMNNVVNRLRIINLQSGARKTSVNNQLTNERTNLNGNENSSNNISYQIIVNKTTEYIFETINKGLLGKLHILDYFKNNNINSQEIYDWLINNQENSNSNFLLGYFNYYGVATNENHEVAFKLFLKASEKDHILAQSYVGKFYQYGLGTTKNEKLAFEYFEKLAYRNYAIGQVDIGYCYSQGVGTGKDSNKAVFWYEKAVKNKSIVAMSNLGTKYKNGEGIIRDDKKAFELFKKSAEGGYLYGMKMLAYCYDNGIGTNIDKQKATEIHQKIMNKKKNESSDELTLDQIVYEENENEFFKKLNKSDVIAYKKILKISKNWNIIAYFIDQKFMKAAVEKSLKENDINKEVSIHSSPKTPPNRVYTGLDKVENKIRERNPMETPGRESSEELKRDNVSLKEVVDIINEYREGKIEDIDFAYTQYDFPTTKEHTAKLDIKIQHPMKKFGTKFWLKLETISKVAMENKIKEKILCEWVHNNDKKFEIGEEIIRTAEQSDLVKKFIIPNEKFKGLE</sequence>
<gene>
    <name evidence="1" type="ORF">RhiirA1_473508</name>
</gene>